<keyword evidence="14" id="KW-0472">Membrane</keyword>
<comment type="catalytic activity">
    <reaction evidence="30">
        <text>1-hexadecanoyl-2-(9Z-octadecenoyl)-sn-glycero-3-phospho-(1'-sn-glycerol) + H2O = 1-hexadecanoyl-sn-glycero-3-phospho-(1'-sn-glycerol) + (9Z)-octadecenoate + H(+)</text>
        <dbReference type="Rhea" id="RHEA:40919"/>
        <dbReference type="ChEBI" id="CHEBI:15377"/>
        <dbReference type="ChEBI" id="CHEBI:15378"/>
        <dbReference type="ChEBI" id="CHEBI:30823"/>
        <dbReference type="ChEBI" id="CHEBI:72841"/>
        <dbReference type="ChEBI" id="CHEBI:75158"/>
    </reaction>
    <physiologicalReaction direction="left-to-right" evidence="30">
        <dbReference type="Rhea" id="RHEA:40920"/>
    </physiologicalReaction>
</comment>
<keyword evidence="12" id="KW-1133">Transmembrane helix</keyword>
<evidence type="ECO:0000256" key="19">
    <source>
        <dbReference type="ARBA" id="ARBA00023422"/>
    </source>
</evidence>
<dbReference type="InterPro" id="IPR038885">
    <property type="entry name" value="PLB1"/>
</dbReference>
<evidence type="ECO:0000256" key="15">
    <source>
        <dbReference type="ARBA" id="ARBA00023180"/>
    </source>
</evidence>
<comment type="catalytic activity">
    <reaction evidence="29">
        <text>2,3-di-(9Z)-octadecenoyl-sn-glycerol + H2O = 3-(9Z-octadecenoyl)-sn-glycerol + (9Z)-octadecenoate + H(+)</text>
        <dbReference type="Rhea" id="RHEA:42604"/>
        <dbReference type="ChEBI" id="CHEBI:15377"/>
        <dbReference type="ChEBI" id="CHEBI:15378"/>
        <dbReference type="ChEBI" id="CHEBI:30823"/>
        <dbReference type="ChEBI" id="CHEBI:75824"/>
        <dbReference type="ChEBI" id="CHEBI:75938"/>
    </reaction>
    <physiologicalReaction direction="left-to-right" evidence="29">
        <dbReference type="Rhea" id="RHEA:42605"/>
    </physiologicalReaction>
</comment>
<evidence type="ECO:0000256" key="1">
    <source>
        <dbReference type="ARBA" id="ARBA00004247"/>
    </source>
</evidence>
<keyword evidence="47" id="KW-1185">Reference proteome</keyword>
<comment type="catalytic activity">
    <reaction evidence="45">
        <text>1,3-di-(9Z-octadecenoyl)-glycerol + H2O = 1-(9Z-octadecenoyl)-glycerol + (9Z)-octadecenoate + H(+)</text>
        <dbReference type="Rhea" id="RHEA:39939"/>
        <dbReference type="ChEBI" id="CHEBI:15377"/>
        <dbReference type="ChEBI" id="CHEBI:15378"/>
        <dbReference type="ChEBI" id="CHEBI:30823"/>
        <dbReference type="ChEBI" id="CHEBI:75342"/>
        <dbReference type="ChEBI" id="CHEBI:75735"/>
    </reaction>
    <physiologicalReaction direction="left-to-right" evidence="45">
        <dbReference type="Rhea" id="RHEA:39940"/>
    </physiologicalReaction>
</comment>
<proteinExistence type="inferred from homology"/>
<evidence type="ECO:0000256" key="33">
    <source>
        <dbReference type="ARBA" id="ARBA00048227"/>
    </source>
</evidence>
<comment type="catalytic activity">
    <reaction evidence="26">
        <text>1,3-dihexadecanoyl-2-(9Z-octadecenoyl)glycerol + H2O = 1-hexadecanoyl-2-(9Z-octadecenoyl)-glycerol + hexadecanoate + H(+)</text>
        <dbReference type="Rhea" id="RHEA:40979"/>
        <dbReference type="ChEBI" id="CHEBI:7896"/>
        <dbReference type="ChEBI" id="CHEBI:15377"/>
        <dbReference type="ChEBI" id="CHEBI:15378"/>
        <dbReference type="ChEBI" id="CHEBI:75585"/>
        <dbReference type="ChEBI" id="CHEBI:75688"/>
    </reaction>
    <physiologicalReaction direction="left-to-right" evidence="26">
        <dbReference type="Rhea" id="RHEA:40980"/>
    </physiologicalReaction>
</comment>
<comment type="subcellular location">
    <subcellularLocation>
        <location evidence="1">Apical cell membrane</location>
        <topology evidence="1">Single-pass type I membrane protein</topology>
    </subcellularLocation>
</comment>
<comment type="catalytic activity">
    <reaction evidence="42">
        <text>1-O-hexadecyl-2-(9Z)-octadecenoyl-sn-glycero-3-phosphocholine + H2O = 1-O-hexadecyl-sn-glycero-3-phosphocholine + (9Z)-octadecenoate + H(+)</text>
        <dbReference type="Rhea" id="RHEA:40915"/>
        <dbReference type="ChEBI" id="CHEBI:15377"/>
        <dbReference type="ChEBI" id="CHEBI:15378"/>
        <dbReference type="ChEBI" id="CHEBI:30823"/>
        <dbReference type="ChEBI" id="CHEBI:34112"/>
        <dbReference type="ChEBI" id="CHEBI:64496"/>
    </reaction>
    <physiologicalReaction direction="left-to-right" evidence="42">
        <dbReference type="Rhea" id="RHEA:40916"/>
    </physiologicalReaction>
</comment>
<dbReference type="InterPro" id="IPR035547">
    <property type="entry name" value="Phospholipase_B"/>
</dbReference>
<evidence type="ECO:0000256" key="9">
    <source>
        <dbReference type="ARBA" id="ARBA00022729"/>
    </source>
</evidence>
<evidence type="ECO:0000256" key="43">
    <source>
        <dbReference type="ARBA" id="ARBA00048939"/>
    </source>
</evidence>
<comment type="catalytic activity">
    <reaction evidence="43">
        <text>1-hexadecanoyl-2-(9Z)-octadecenoyl-3-octadecanoyl-sn-glycerol + H2O = 1-hexadecanoyl-3-octadecanoyl-sn-glycerol + (9Z)-octadecenoate + H(+)</text>
        <dbReference type="Rhea" id="RHEA:41103"/>
        <dbReference type="ChEBI" id="CHEBI:15377"/>
        <dbReference type="ChEBI" id="CHEBI:15378"/>
        <dbReference type="ChEBI" id="CHEBI:30823"/>
        <dbReference type="ChEBI" id="CHEBI:77623"/>
        <dbReference type="ChEBI" id="CHEBI:77624"/>
    </reaction>
    <physiologicalReaction direction="left-to-right" evidence="43">
        <dbReference type="Rhea" id="RHEA:41104"/>
    </physiologicalReaction>
</comment>
<comment type="catalytic activity">
    <reaction evidence="25">
        <text>1-hexadecanoyl-2-(9Z)-octadecenoyl-3-octadecanoyl-sn-glycerol + H2O = 2-(9Z-octadecenoyl)-3-octadecanoyl-sn-glycerol + hexadecanoate + H(+)</text>
        <dbReference type="Rhea" id="RHEA:41107"/>
        <dbReference type="ChEBI" id="CHEBI:7896"/>
        <dbReference type="ChEBI" id="CHEBI:15377"/>
        <dbReference type="ChEBI" id="CHEBI:15378"/>
        <dbReference type="ChEBI" id="CHEBI:75558"/>
        <dbReference type="ChEBI" id="CHEBI:77623"/>
    </reaction>
    <physiologicalReaction direction="left-to-right" evidence="25">
        <dbReference type="Rhea" id="RHEA:41108"/>
    </physiologicalReaction>
</comment>
<dbReference type="SUPFAM" id="SSF52266">
    <property type="entry name" value="SGNH hydrolase"/>
    <property type="match status" value="1"/>
</dbReference>
<dbReference type="InterPro" id="IPR008265">
    <property type="entry name" value="Lipase_GDSL_AS"/>
</dbReference>
<evidence type="ECO:0000256" key="27">
    <source>
        <dbReference type="ARBA" id="ARBA00047438"/>
    </source>
</evidence>
<dbReference type="Proteomes" id="UP000829291">
    <property type="component" value="Chromosome 3"/>
</dbReference>
<comment type="catalytic activity">
    <reaction evidence="17">
        <text>a triacylglycerol + H2O = a diacylglycerol + a fatty acid + H(+)</text>
        <dbReference type="Rhea" id="RHEA:12044"/>
        <dbReference type="ChEBI" id="CHEBI:15377"/>
        <dbReference type="ChEBI" id="CHEBI:15378"/>
        <dbReference type="ChEBI" id="CHEBI:17855"/>
        <dbReference type="ChEBI" id="CHEBI:18035"/>
        <dbReference type="ChEBI" id="CHEBI:28868"/>
        <dbReference type="EC" id="3.1.1.3"/>
    </reaction>
    <physiologicalReaction direction="left-to-right" evidence="17">
        <dbReference type="Rhea" id="RHEA:12045"/>
    </physiologicalReaction>
</comment>
<accession>A0ABM3FPS5</accession>
<comment type="catalytic activity">
    <reaction evidence="34">
        <text>1-hexadecanoyl-2-(9Z,12Z-octadecadienoyl)-sn-glycero-3-phosphocholine + H2O = 2-(9Z,12Z-octadecadienoyl)-sn-glycero-3-phosphocholine + hexadecanoate + H(+)</text>
        <dbReference type="Rhea" id="RHEA:40971"/>
        <dbReference type="ChEBI" id="CHEBI:7896"/>
        <dbReference type="ChEBI" id="CHEBI:15377"/>
        <dbReference type="ChEBI" id="CHEBI:15378"/>
        <dbReference type="ChEBI" id="CHEBI:73002"/>
        <dbReference type="ChEBI" id="CHEBI:76084"/>
    </reaction>
    <physiologicalReaction direction="left-to-right" evidence="34">
        <dbReference type="Rhea" id="RHEA:40972"/>
    </physiologicalReaction>
</comment>
<evidence type="ECO:0000256" key="8">
    <source>
        <dbReference type="ARBA" id="ARBA00022692"/>
    </source>
</evidence>
<evidence type="ECO:0000256" key="23">
    <source>
        <dbReference type="ARBA" id="ARBA00033022"/>
    </source>
</evidence>
<dbReference type="EC" id="3.1.1.5" evidence="3"/>
<dbReference type="Gene3D" id="3.40.50.1110">
    <property type="entry name" value="SGNH hydrolase"/>
    <property type="match status" value="1"/>
</dbReference>
<dbReference type="InterPro" id="IPR001087">
    <property type="entry name" value="GDSL"/>
</dbReference>
<comment type="catalytic activity">
    <reaction evidence="27">
        <text>1-(9Z-octadecenoyl)-glycerol + H2O = glycerol + (9Z)-octadecenoate + H(+)</text>
        <dbReference type="Rhea" id="RHEA:38487"/>
        <dbReference type="ChEBI" id="CHEBI:15377"/>
        <dbReference type="ChEBI" id="CHEBI:15378"/>
        <dbReference type="ChEBI" id="CHEBI:17754"/>
        <dbReference type="ChEBI" id="CHEBI:30823"/>
        <dbReference type="ChEBI" id="CHEBI:75342"/>
    </reaction>
    <physiologicalReaction direction="left-to-right" evidence="27">
        <dbReference type="Rhea" id="RHEA:38488"/>
    </physiologicalReaction>
</comment>
<evidence type="ECO:0000256" key="2">
    <source>
        <dbReference type="ARBA" id="ARBA00009979"/>
    </source>
</evidence>
<dbReference type="PANTHER" id="PTHR21325">
    <property type="entry name" value="PHOSPHOLIPASE B, PLB1"/>
    <property type="match status" value="1"/>
</dbReference>
<comment type="catalytic activity">
    <reaction evidence="33">
        <text>1,2-dihexadecanoyl-sn-glycero-3-phosphocholine + H2O = 1-hexadecanoyl-sn-glycero-3-phosphocholine + hexadecanoate + H(+)</text>
        <dbReference type="Rhea" id="RHEA:41223"/>
        <dbReference type="ChEBI" id="CHEBI:7896"/>
        <dbReference type="ChEBI" id="CHEBI:15377"/>
        <dbReference type="ChEBI" id="CHEBI:15378"/>
        <dbReference type="ChEBI" id="CHEBI:72998"/>
        <dbReference type="ChEBI" id="CHEBI:72999"/>
    </reaction>
    <physiologicalReaction direction="left-to-right" evidence="33">
        <dbReference type="Rhea" id="RHEA:41224"/>
    </physiologicalReaction>
</comment>
<organism evidence="47 48">
    <name type="scientific">Neodiprion lecontei</name>
    <name type="common">Redheaded pine sawfly</name>
    <dbReference type="NCBI Taxonomy" id="441921"/>
    <lineage>
        <taxon>Eukaryota</taxon>
        <taxon>Metazoa</taxon>
        <taxon>Ecdysozoa</taxon>
        <taxon>Arthropoda</taxon>
        <taxon>Hexapoda</taxon>
        <taxon>Insecta</taxon>
        <taxon>Pterygota</taxon>
        <taxon>Neoptera</taxon>
        <taxon>Endopterygota</taxon>
        <taxon>Hymenoptera</taxon>
        <taxon>Tenthredinoidea</taxon>
        <taxon>Diprionidae</taxon>
        <taxon>Diprioninae</taxon>
        <taxon>Neodiprion</taxon>
    </lineage>
</organism>
<evidence type="ECO:0000256" key="4">
    <source>
        <dbReference type="ARBA" id="ARBA00013278"/>
    </source>
</evidence>
<evidence type="ECO:0000256" key="6">
    <source>
        <dbReference type="ARBA" id="ARBA00015133"/>
    </source>
</evidence>
<evidence type="ECO:0000256" key="20">
    <source>
        <dbReference type="ARBA" id="ARBA00029723"/>
    </source>
</evidence>
<dbReference type="InterPro" id="IPR036514">
    <property type="entry name" value="SGNH_hydro_sf"/>
</dbReference>
<evidence type="ECO:0000256" key="16">
    <source>
        <dbReference type="ARBA" id="ARBA00023264"/>
    </source>
</evidence>
<gene>
    <name evidence="48" type="primary">LOC107225273</name>
</gene>
<evidence type="ECO:0000256" key="26">
    <source>
        <dbReference type="ARBA" id="ARBA00047363"/>
    </source>
</evidence>
<evidence type="ECO:0000256" key="39">
    <source>
        <dbReference type="ARBA" id="ARBA00048656"/>
    </source>
</evidence>
<evidence type="ECO:0000256" key="41">
    <source>
        <dbReference type="ARBA" id="ARBA00048869"/>
    </source>
</evidence>
<evidence type="ECO:0000256" key="31">
    <source>
        <dbReference type="ARBA" id="ARBA00048049"/>
    </source>
</evidence>
<dbReference type="EC" id="3.1.1.3" evidence="5"/>
<keyword evidence="15" id="KW-0325">Glycoprotein</keyword>
<evidence type="ECO:0000256" key="37">
    <source>
        <dbReference type="ARBA" id="ARBA00048454"/>
    </source>
</evidence>
<dbReference type="RefSeq" id="XP_046590017.1">
    <property type="nucleotide sequence ID" value="XM_046734061.1"/>
</dbReference>
<comment type="catalytic activity">
    <reaction evidence="36">
        <text>1,2,3-tri-(9Z-octadecenoyl)-glycerol + H2O = di-(9Z)-octadecenoylglycerol + (9Z)-octadecenoate + H(+)</text>
        <dbReference type="Rhea" id="RHEA:38575"/>
        <dbReference type="ChEBI" id="CHEBI:15377"/>
        <dbReference type="ChEBI" id="CHEBI:15378"/>
        <dbReference type="ChEBI" id="CHEBI:30823"/>
        <dbReference type="ChEBI" id="CHEBI:53753"/>
        <dbReference type="ChEBI" id="CHEBI:75945"/>
    </reaction>
    <physiologicalReaction direction="left-to-right" evidence="36">
        <dbReference type="Rhea" id="RHEA:38576"/>
    </physiologicalReaction>
</comment>
<evidence type="ECO:0000256" key="35">
    <source>
        <dbReference type="ARBA" id="ARBA00048374"/>
    </source>
</evidence>
<dbReference type="PANTHER" id="PTHR21325:SF31">
    <property type="entry name" value="GH22081P-RELATED"/>
    <property type="match status" value="1"/>
</dbReference>
<comment type="catalytic activity">
    <reaction evidence="41">
        <text>1,3-dihexadecanoyl-2-(9Z-octadecenoyl)glycerol + H2O = 1,3-dihexadecanoylglycerol + (9Z)-octadecenoate + H(+)</text>
        <dbReference type="Rhea" id="RHEA:40983"/>
        <dbReference type="ChEBI" id="CHEBI:15377"/>
        <dbReference type="ChEBI" id="CHEBI:15378"/>
        <dbReference type="ChEBI" id="CHEBI:30823"/>
        <dbReference type="ChEBI" id="CHEBI:75688"/>
        <dbReference type="ChEBI" id="CHEBI:77619"/>
    </reaction>
    <physiologicalReaction direction="left-to-right" evidence="41">
        <dbReference type="Rhea" id="RHEA:40984"/>
    </physiologicalReaction>
</comment>
<protein>
    <recommendedName>
        <fullName evidence="6">Phospholipase B1, membrane-associated</fullName>
        <ecNumber evidence="5">3.1.1.3</ecNumber>
        <ecNumber evidence="4">3.1.1.4</ecNumber>
        <ecNumber evidence="3">3.1.1.5</ecNumber>
    </recommendedName>
    <alternativeName>
        <fullName evidence="20">Lysophospholipase</fullName>
    </alternativeName>
    <alternativeName>
        <fullName evidence="21">Phospholipase A2</fullName>
    </alternativeName>
    <alternativeName>
        <fullName evidence="23">Phospholipase B/lipase</fullName>
    </alternativeName>
    <alternativeName>
        <fullName evidence="22">Triacylglycerol lipase</fullName>
    </alternativeName>
</protein>
<reference evidence="48" key="1">
    <citation type="submission" date="2025-08" db="UniProtKB">
        <authorList>
            <consortium name="RefSeq"/>
        </authorList>
    </citation>
    <scope>IDENTIFICATION</scope>
    <source>
        <tissue evidence="48">Thorax and Abdomen</tissue>
    </source>
</reference>
<evidence type="ECO:0000256" key="28">
    <source>
        <dbReference type="ARBA" id="ARBA00047459"/>
    </source>
</evidence>
<evidence type="ECO:0000313" key="48">
    <source>
        <dbReference type="RefSeq" id="XP_046590017.1"/>
    </source>
</evidence>
<evidence type="ECO:0000256" key="42">
    <source>
        <dbReference type="ARBA" id="ARBA00048872"/>
    </source>
</evidence>
<comment type="catalytic activity">
    <reaction evidence="28">
        <text>1-hexadecanoyl-2-(9Z)-octadecenoyl-3-octadecanoyl-sn-glycerol + H2O = 1-hexadecanoyl-2-(9Z-octadecenoyl)-sn-glycerol + octadecanoate + H(+)</text>
        <dbReference type="Rhea" id="RHEA:41111"/>
        <dbReference type="ChEBI" id="CHEBI:15377"/>
        <dbReference type="ChEBI" id="CHEBI:15378"/>
        <dbReference type="ChEBI" id="CHEBI:25629"/>
        <dbReference type="ChEBI" id="CHEBI:75466"/>
        <dbReference type="ChEBI" id="CHEBI:77623"/>
    </reaction>
    <physiologicalReaction direction="left-to-right" evidence="28">
        <dbReference type="Rhea" id="RHEA:41112"/>
    </physiologicalReaction>
</comment>
<evidence type="ECO:0000256" key="38">
    <source>
        <dbReference type="ARBA" id="ARBA00048613"/>
    </source>
</evidence>
<comment type="catalytic activity">
    <reaction evidence="38">
        <text>1-hexadecanoyl-2-(9Z-octadecenoyl)-sn-glycero-3-phosphoethanolamine + H2O = 1-hexadecanoyl-sn-glycero-3-phosphoethanolamine + (9Z)-octadecenoate + H(+)</text>
        <dbReference type="Rhea" id="RHEA:40911"/>
        <dbReference type="ChEBI" id="CHEBI:15377"/>
        <dbReference type="ChEBI" id="CHEBI:15378"/>
        <dbReference type="ChEBI" id="CHEBI:30823"/>
        <dbReference type="ChEBI" id="CHEBI:73004"/>
        <dbReference type="ChEBI" id="CHEBI:73007"/>
    </reaction>
    <physiologicalReaction direction="left-to-right" evidence="38">
        <dbReference type="Rhea" id="RHEA:40912"/>
    </physiologicalReaction>
</comment>
<evidence type="ECO:0000313" key="47">
    <source>
        <dbReference type="Proteomes" id="UP000829291"/>
    </source>
</evidence>
<dbReference type="PROSITE" id="PS01098">
    <property type="entry name" value="LIPASE_GDSL_SER"/>
    <property type="match status" value="1"/>
</dbReference>
<comment type="catalytic activity">
    <reaction evidence="46">
        <text>2-(9Z-octadecenoyl)-glycerol + H2O = glycerol + (9Z)-octadecenoate + H(+)</text>
        <dbReference type="Rhea" id="RHEA:38491"/>
        <dbReference type="ChEBI" id="CHEBI:15377"/>
        <dbReference type="ChEBI" id="CHEBI:15378"/>
        <dbReference type="ChEBI" id="CHEBI:17754"/>
        <dbReference type="ChEBI" id="CHEBI:30823"/>
        <dbReference type="ChEBI" id="CHEBI:73990"/>
    </reaction>
    <physiologicalReaction direction="left-to-right" evidence="46">
        <dbReference type="Rhea" id="RHEA:38492"/>
    </physiologicalReaction>
</comment>
<evidence type="ECO:0000256" key="36">
    <source>
        <dbReference type="ARBA" id="ARBA00048386"/>
    </source>
</evidence>
<evidence type="ECO:0000256" key="45">
    <source>
        <dbReference type="ARBA" id="ARBA00049372"/>
    </source>
</evidence>
<evidence type="ECO:0000256" key="32">
    <source>
        <dbReference type="ARBA" id="ARBA00048058"/>
    </source>
</evidence>
<comment type="catalytic activity">
    <reaction evidence="35">
        <text>1-octadecanoyl-2-(9Z,12Z)-octadecadienoyl-sn-glycerol + H2O = 1-octadecanoyl-sn-glycerol + (9Z,12Z)-octadecadienoate + H(+)</text>
        <dbReference type="Rhea" id="RHEA:40927"/>
        <dbReference type="ChEBI" id="CHEBI:15377"/>
        <dbReference type="ChEBI" id="CHEBI:15378"/>
        <dbReference type="ChEBI" id="CHEBI:30245"/>
        <dbReference type="ChEBI" id="CHEBI:75550"/>
        <dbReference type="ChEBI" id="CHEBI:77097"/>
    </reaction>
    <physiologicalReaction direction="left-to-right" evidence="35">
        <dbReference type="Rhea" id="RHEA:40928"/>
    </physiologicalReaction>
</comment>
<evidence type="ECO:0000256" key="18">
    <source>
        <dbReference type="ARBA" id="ARBA00023408"/>
    </source>
</evidence>
<evidence type="ECO:0000256" key="14">
    <source>
        <dbReference type="ARBA" id="ARBA00023136"/>
    </source>
</evidence>
<evidence type="ECO:0000256" key="5">
    <source>
        <dbReference type="ARBA" id="ARBA00013279"/>
    </source>
</evidence>
<comment type="catalytic activity">
    <reaction evidence="39">
        <text>1-hexadecanoyl-sn-glycero-3-phosphocholine + H2O = sn-glycerol 3-phosphocholine + hexadecanoate + H(+)</text>
        <dbReference type="Rhea" id="RHEA:40435"/>
        <dbReference type="ChEBI" id="CHEBI:7896"/>
        <dbReference type="ChEBI" id="CHEBI:15377"/>
        <dbReference type="ChEBI" id="CHEBI:15378"/>
        <dbReference type="ChEBI" id="CHEBI:16870"/>
        <dbReference type="ChEBI" id="CHEBI:72998"/>
    </reaction>
    <physiologicalReaction direction="left-to-right" evidence="39">
        <dbReference type="Rhea" id="RHEA:40436"/>
    </physiologicalReaction>
</comment>
<evidence type="ECO:0000256" key="24">
    <source>
        <dbReference type="ARBA" id="ARBA00045916"/>
    </source>
</evidence>
<evidence type="ECO:0000256" key="11">
    <source>
        <dbReference type="ARBA" id="ARBA00022801"/>
    </source>
</evidence>
<keyword evidence="16" id="KW-1208">Phospholipid metabolism</keyword>
<keyword evidence="8" id="KW-0812">Transmembrane</keyword>
<keyword evidence="9" id="KW-0732">Signal</keyword>
<comment type="catalytic activity">
    <reaction evidence="32">
        <text>1,2-di-(9Z-octadecenoyl)-sn-glycero-3-phosphocholine + H2O = 1-(9Z-octadecenoyl)-sn-glycero-3-phosphocholine + (9Z)-octadecenoate + H(+)</text>
        <dbReference type="Rhea" id="RHEA:40923"/>
        <dbReference type="ChEBI" id="CHEBI:15377"/>
        <dbReference type="ChEBI" id="CHEBI:15378"/>
        <dbReference type="ChEBI" id="CHEBI:28610"/>
        <dbReference type="ChEBI" id="CHEBI:30823"/>
        <dbReference type="ChEBI" id="CHEBI:74669"/>
    </reaction>
    <physiologicalReaction direction="left-to-right" evidence="32">
        <dbReference type="Rhea" id="RHEA:40924"/>
    </physiologicalReaction>
</comment>
<dbReference type="Pfam" id="PF00657">
    <property type="entry name" value="Lipase_GDSL"/>
    <property type="match status" value="1"/>
</dbReference>
<evidence type="ECO:0000256" key="29">
    <source>
        <dbReference type="ARBA" id="ARBA00048011"/>
    </source>
</evidence>
<evidence type="ECO:0000256" key="12">
    <source>
        <dbReference type="ARBA" id="ARBA00022989"/>
    </source>
</evidence>
<comment type="catalytic activity">
    <reaction evidence="40">
        <text>1-hexadecanoyl-2-(9Z-octadecenoyl)-sn-glycero-3-phosphocholine + H2O = 1-hexadecanoyl-sn-glycero-3-phosphocholine + (9Z)-octadecenoate + H(+)</text>
        <dbReference type="Rhea" id="RHEA:38779"/>
        <dbReference type="ChEBI" id="CHEBI:15377"/>
        <dbReference type="ChEBI" id="CHEBI:15378"/>
        <dbReference type="ChEBI" id="CHEBI:30823"/>
        <dbReference type="ChEBI" id="CHEBI:72998"/>
        <dbReference type="ChEBI" id="CHEBI:73001"/>
    </reaction>
    <physiologicalReaction direction="left-to-right" evidence="40">
        <dbReference type="Rhea" id="RHEA:38780"/>
    </physiologicalReaction>
</comment>
<evidence type="ECO:0000256" key="13">
    <source>
        <dbReference type="ARBA" id="ARBA00023098"/>
    </source>
</evidence>
<sequence length="468" mass="53210">MAAVSMICVHELHHEFCSYVFRDCNHSFCGRMLVACKNTSVYGFPSQNLHLYLQTFTAEMRIYFFIQLLLVLCTICQSQRTALDDNIGVYRNVREFALNIIGRTSTPGGWQLARARDQRKLQNIVSPNIPFPCALTNTRSPEPPTSVHKLRPGDIDVIAAMGDSLTAGFGAVATQFPHVVVENRGVSWSGGGQSSWREYLTLPNIIKVFNPNLIGYALSDSFTTHKESQLNVAEGLAMSADMPFMAQVLIKRIKHDPRINLKTHWKMISLLIGPNDFCSEMCYQSSPSSILAKHRSDLITVFRILRDNLPRTIVALIPPPNLKVLVEFTKRQPICDIAVDVECSCLFGLRWQWRKKEFYAIMREWQKIEEEVATLPEFQREDFAIVLQPFTTNISFPVTTSGLTDFTYSSADCFHLSQKGYARAANALWNNLMEPVGRKSRNWQNIFERFLCPTSKRPYISTMKNSIS</sequence>
<comment type="catalytic activity">
    <reaction evidence="37">
        <text>a 1-acyl-sn-glycero-3-phosphocholine + H2O = sn-glycerol 3-phosphocholine + a fatty acid + H(+)</text>
        <dbReference type="Rhea" id="RHEA:15177"/>
        <dbReference type="ChEBI" id="CHEBI:15377"/>
        <dbReference type="ChEBI" id="CHEBI:15378"/>
        <dbReference type="ChEBI" id="CHEBI:16870"/>
        <dbReference type="ChEBI" id="CHEBI:28868"/>
        <dbReference type="ChEBI" id="CHEBI:58168"/>
        <dbReference type="EC" id="3.1.1.5"/>
    </reaction>
    <physiologicalReaction direction="left-to-right" evidence="37">
        <dbReference type="Rhea" id="RHEA:15178"/>
    </physiologicalReaction>
</comment>
<comment type="similarity">
    <text evidence="2">Belongs to the 'GDSL' lipolytic enzyme family. Phospholipase B1 subfamily.</text>
</comment>
<dbReference type="EC" id="3.1.1.4" evidence="4"/>
<evidence type="ECO:0000256" key="25">
    <source>
        <dbReference type="ARBA" id="ARBA00047324"/>
    </source>
</evidence>
<evidence type="ECO:0000256" key="10">
    <source>
        <dbReference type="ARBA" id="ARBA00022737"/>
    </source>
</evidence>
<evidence type="ECO:0000256" key="17">
    <source>
        <dbReference type="ARBA" id="ARBA00023369"/>
    </source>
</evidence>
<comment type="catalytic activity">
    <reaction evidence="44">
        <text>1,2-dihexadecanoyl-sn-glycero-3-phosphocholine + 2 H2O = sn-glycerol 3-phosphocholine + 2 hexadecanoate + 2 H(+)</text>
        <dbReference type="Rhea" id="RHEA:40975"/>
        <dbReference type="ChEBI" id="CHEBI:7896"/>
        <dbReference type="ChEBI" id="CHEBI:15377"/>
        <dbReference type="ChEBI" id="CHEBI:15378"/>
        <dbReference type="ChEBI" id="CHEBI:16870"/>
        <dbReference type="ChEBI" id="CHEBI:72999"/>
    </reaction>
    <physiologicalReaction direction="left-to-right" evidence="44">
        <dbReference type="Rhea" id="RHEA:40976"/>
    </physiologicalReaction>
</comment>
<evidence type="ECO:0000256" key="3">
    <source>
        <dbReference type="ARBA" id="ARBA00013274"/>
    </source>
</evidence>
<dbReference type="GeneID" id="107225273"/>
<keyword evidence="7" id="KW-1003">Cell membrane</keyword>
<evidence type="ECO:0000256" key="30">
    <source>
        <dbReference type="ARBA" id="ARBA00048015"/>
    </source>
</evidence>
<evidence type="ECO:0000256" key="40">
    <source>
        <dbReference type="ARBA" id="ARBA00048699"/>
    </source>
</evidence>
<evidence type="ECO:0000256" key="44">
    <source>
        <dbReference type="ARBA" id="ARBA00049363"/>
    </source>
</evidence>
<evidence type="ECO:0000256" key="21">
    <source>
        <dbReference type="ARBA" id="ARBA00031182"/>
    </source>
</evidence>
<comment type="catalytic activity">
    <reaction evidence="18">
        <text>1-hexadecanoyl-2-(9Z,12Z-octadecadienoyl)-sn-glycero-3-phosphocholine + H2O = (9Z,12Z)-octadecadienoate + 1-hexadecanoyl-sn-glycero-3-phosphocholine + H(+)</text>
        <dbReference type="Rhea" id="RHEA:40811"/>
        <dbReference type="ChEBI" id="CHEBI:15377"/>
        <dbReference type="ChEBI" id="CHEBI:15378"/>
        <dbReference type="ChEBI" id="CHEBI:30245"/>
        <dbReference type="ChEBI" id="CHEBI:72998"/>
        <dbReference type="ChEBI" id="CHEBI:73002"/>
    </reaction>
    <physiologicalReaction direction="left-to-right" evidence="18">
        <dbReference type="Rhea" id="RHEA:40812"/>
    </physiologicalReaction>
</comment>
<dbReference type="CDD" id="cd01824">
    <property type="entry name" value="Phospholipase_B_like"/>
    <property type="match status" value="1"/>
</dbReference>
<evidence type="ECO:0000256" key="22">
    <source>
        <dbReference type="ARBA" id="ARBA00031485"/>
    </source>
</evidence>
<evidence type="ECO:0000256" key="46">
    <source>
        <dbReference type="ARBA" id="ARBA00049461"/>
    </source>
</evidence>
<comment type="function">
    <text evidence="24">Calcium-independent membrane-associated phospholipase that catalyzes complete diacylation of phospholipids by hydrolyzing both sn-1 and sn-2 fatty acyl chains attached to the glycerol backbone (phospholipase B activity). Has dual phospholipase and lysophospholipase activities toward diacylphospholipids. Preferentially cleaves sn-2 ester bonds over sn-1 bonds. Acts as a lipase toward glycerolipid substrates. Hydrolyzes fatty acyl chains of diacylglycerols with preference for the sn-2 position and of triacylglycerols with not positional selectivity. May also hydrolyze long chain retinyl esters such as retinyl palmitate. May contribute to digestion of dietary phospholipids, glycerolipids and retinoids, facilitating lipid absorption at the brush border.</text>
</comment>
<keyword evidence="13" id="KW-0443">Lipid metabolism</keyword>
<evidence type="ECO:0000256" key="34">
    <source>
        <dbReference type="ARBA" id="ARBA00048362"/>
    </source>
</evidence>
<keyword evidence="10" id="KW-0677">Repeat</keyword>
<evidence type="ECO:0000256" key="7">
    <source>
        <dbReference type="ARBA" id="ARBA00022475"/>
    </source>
</evidence>
<keyword evidence="11" id="KW-0378">Hydrolase</keyword>
<comment type="catalytic activity">
    <reaction evidence="31">
        <text>a 1-O-alkyl-2-acyl-sn-glycero-3-phosphocholine + H2O = a 1-O-alkyl-sn-glycero-3-phosphocholine + a fatty acid + H(+)</text>
        <dbReference type="Rhea" id="RHEA:36231"/>
        <dbReference type="ChEBI" id="CHEBI:15377"/>
        <dbReference type="ChEBI" id="CHEBI:15378"/>
        <dbReference type="ChEBI" id="CHEBI:28868"/>
        <dbReference type="ChEBI" id="CHEBI:30909"/>
        <dbReference type="ChEBI" id="CHEBI:36702"/>
        <dbReference type="EC" id="3.1.1.4"/>
    </reaction>
    <physiologicalReaction direction="left-to-right" evidence="31">
        <dbReference type="Rhea" id="RHEA:36232"/>
    </physiologicalReaction>
</comment>
<name>A0ABM3FPS5_NEOLC</name>
<comment type="catalytic activity">
    <reaction evidence="19">
        <text>a 1,2-diacyl-sn-glycero-3-phosphocholine + H2O = a 1-acyl-sn-glycero-3-phosphocholine + a fatty acid + H(+)</text>
        <dbReference type="Rhea" id="RHEA:15801"/>
        <dbReference type="ChEBI" id="CHEBI:15377"/>
        <dbReference type="ChEBI" id="CHEBI:15378"/>
        <dbReference type="ChEBI" id="CHEBI:28868"/>
        <dbReference type="ChEBI" id="CHEBI:57643"/>
        <dbReference type="ChEBI" id="CHEBI:58168"/>
        <dbReference type="EC" id="3.1.1.4"/>
    </reaction>
    <physiologicalReaction direction="left-to-right" evidence="19">
        <dbReference type="Rhea" id="RHEA:15802"/>
    </physiologicalReaction>
</comment>